<keyword evidence="2" id="KW-0808">Transferase</keyword>
<proteinExistence type="predicted"/>
<reference evidence="2 3" key="1">
    <citation type="submission" date="2020-02" db="EMBL/GenBank/DDBJ databases">
        <authorList>
            <person name="Zheng R.K."/>
            <person name="Sun C.M."/>
        </authorList>
    </citation>
    <scope>NUCLEOTIDE SEQUENCE [LARGE SCALE GENOMIC DNA]</scope>
    <source>
        <strain evidence="3">zrk13</strain>
    </source>
</reference>
<dbReference type="RefSeq" id="WP_258877602.1">
    <property type="nucleotide sequence ID" value="NZ_CP048914.1"/>
</dbReference>
<dbReference type="Gene3D" id="3.40.630.30">
    <property type="match status" value="1"/>
</dbReference>
<dbReference type="CDD" id="cd04301">
    <property type="entry name" value="NAT_SF"/>
    <property type="match status" value="1"/>
</dbReference>
<gene>
    <name evidence="2" type="ORF">G4Z02_08560</name>
</gene>
<organism evidence="2 3">
    <name type="scientific">Candidatus Xianfuyuplasma coldseepsis</name>
    <dbReference type="NCBI Taxonomy" id="2782163"/>
    <lineage>
        <taxon>Bacteria</taxon>
        <taxon>Bacillati</taxon>
        <taxon>Mycoplasmatota</taxon>
        <taxon>Mollicutes</taxon>
        <taxon>Candidatus Izemoplasmatales</taxon>
        <taxon>Candidatus Izemoplasmataceae</taxon>
        <taxon>Candidatus Xianfuyuplasma</taxon>
    </lineage>
</organism>
<evidence type="ECO:0000259" key="1">
    <source>
        <dbReference type="PROSITE" id="PS51186"/>
    </source>
</evidence>
<dbReference type="Proteomes" id="UP000514720">
    <property type="component" value="Chromosome"/>
</dbReference>
<dbReference type="GO" id="GO:0016747">
    <property type="term" value="F:acyltransferase activity, transferring groups other than amino-acyl groups"/>
    <property type="evidence" value="ECO:0007669"/>
    <property type="project" value="InterPro"/>
</dbReference>
<dbReference type="InterPro" id="IPR000182">
    <property type="entry name" value="GNAT_dom"/>
</dbReference>
<feature type="domain" description="N-acetyltransferase" evidence="1">
    <location>
        <begin position="1"/>
        <end position="167"/>
    </location>
</feature>
<protein>
    <submittedName>
        <fullName evidence="2">GNAT family N-acetyltransferase</fullName>
    </submittedName>
</protein>
<accession>A0A7L7KUW9</accession>
<dbReference type="InterPro" id="IPR016181">
    <property type="entry name" value="Acyl_CoA_acyltransferase"/>
</dbReference>
<evidence type="ECO:0000313" key="3">
    <source>
        <dbReference type="Proteomes" id="UP000514720"/>
    </source>
</evidence>
<dbReference type="EMBL" id="CP048914">
    <property type="protein sequence ID" value="QMS85794.1"/>
    <property type="molecule type" value="Genomic_DNA"/>
</dbReference>
<evidence type="ECO:0000313" key="2">
    <source>
        <dbReference type="EMBL" id="QMS85794.1"/>
    </source>
</evidence>
<dbReference type="Pfam" id="PF00583">
    <property type="entry name" value="Acetyltransf_1"/>
    <property type="match status" value="1"/>
</dbReference>
<keyword evidence="3" id="KW-1185">Reference proteome</keyword>
<dbReference type="AlphaFoldDB" id="A0A7L7KUW9"/>
<dbReference type="KEGG" id="xcl:G4Z02_08560"/>
<dbReference type="SUPFAM" id="SSF55729">
    <property type="entry name" value="Acyl-CoA N-acyltransferases (Nat)"/>
    <property type="match status" value="1"/>
</dbReference>
<name>A0A7L7KUW9_9MOLU</name>
<dbReference type="PROSITE" id="PS51186">
    <property type="entry name" value="GNAT"/>
    <property type="match status" value="1"/>
</dbReference>
<sequence length="175" mass="20667">MIRNATLDDLDRIDEMAVYTIHDMALSNIPQWTITYPRKEHYQKDVENKQLFVCEIDGVIRGAIVICPEEDPPYETIDGWFTAHGDSLVIHRAIVDPFYRNHGVAQEMLDYAIMLGHQQGYQSIKIDTHHDNYKMRQFLEKNQFNYIGYLAIINREAYERLLEDTDEDIINRMEK</sequence>